<name>A0A427XQH0_9TREE</name>
<organism evidence="1 2">
    <name type="scientific">Apiotrichum porosum</name>
    <dbReference type="NCBI Taxonomy" id="105984"/>
    <lineage>
        <taxon>Eukaryota</taxon>
        <taxon>Fungi</taxon>
        <taxon>Dikarya</taxon>
        <taxon>Basidiomycota</taxon>
        <taxon>Agaricomycotina</taxon>
        <taxon>Tremellomycetes</taxon>
        <taxon>Trichosporonales</taxon>
        <taxon>Trichosporonaceae</taxon>
        <taxon>Apiotrichum</taxon>
    </lineage>
</organism>
<comment type="caution">
    <text evidence="1">The sequence shown here is derived from an EMBL/GenBank/DDBJ whole genome shotgun (WGS) entry which is preliminary data.</text>
</comment>
<evidence type="ECO:0000313" key="2">
    <source>
        <dbReference type="Proteomes" id="UP000279236"/>
    </source>
</evidence>
<dbReference type="AlphaFoldDB" id="A0A427XQH0"/>
<proteinExistence type="predicted"/>
<evidence type="ECO:0000313" key="1">
    <source>
        <dbReference type="EMBL" id="RSH81065.1"/>
    </source>
</evidence>
<dbReference type="RefSeq" id="XP_028475784.1">
    <property type="nucleotide sequence ID" value="XM_028623810.1"/>
</dbReference>
<keyword evidence="2" id="KW-1185">Reference proteome</keyword>
<dbReference type="Proteomes" id="UP000279236">
    <property type="component" value="Unassembled WGS sequence"/>
</dbReference>
<dbReference type="GeneID" id="39593042"/>
<protein>
    <submittedName>
        <fullName evidence="1">Uncharacterized protein</fullName>
    </submittedName>
</protein>
<sequence length="380" mass="42630">MVRPRDPSAAPNAGQVDPTTLPVLDHNFYPHLFDLIVDHAPVKSLIRLRGTCKDLCNRIDGIFMNSLVIHGHPTFQKDKSVETHLGRAPLLFWVDHEGMFVTSRRQSPQGKLAKKRVMAAVAGVKVVDVIGKLPEWCVPLLQHIPAELDVARYFINQPNVGEQAQDKVLAQLPARKTIMFCSFDTSEDVPYLEIAQVGYKSGKVIVNVDVENSIDDLPLAATAYPEMPWNQNINELVIRFALPEPTVGAHPVWSKRRPSRLGIFEVIADALVDQLPVIEKMVLVDITALDPLLLGFRTPVTPEQLQDRIVDKLKAKAAVYRDVWGHVHHADWTTQMLKSAVDNIQFMTSQEYEATLPPNELYLEIEPAPPSTHRPISVRE</sequence>
<dbReference type="EMBL" id="RSCE01000007">
    <property type="protein sequence ID" value="RSH81065.1"/>
    <property type="molecule type" value="Genomic_DNA"/>
</dbReference>
<reference evidence="1 2" key="1">
    <citation type="submission" date="2018-11" db="EMBL/GenBank/DDBJ databases">
        <title>Genome sequence of Apiotrichum porosum DSM 27194.</title>
        <authorList>
            <person name="Aliyu H."/>
            <person name="Gorte O."/>
            <person name="Ochsenreither K."/>
        </authorList>
    </citation>
    <scope>NUCLEOTIDE SEQUENCE [LARGE SCALE GENOMIC DNA]</scope>
    <source>
        <strain evidence="1 2">DSM 27194</strain>
    </source>
</reference>
<accession>A0A427XQH0</accession>
<gene>
    <name evidence="1" type="ORF">EHS24_008499</name>
</gene>